<evidence type="ECO:0000313" key="8">
    <source>
        <dbReference type="EMBL" id="PTQ57539.1"/>
    </source>
</evidence>
<dbReference type="NCBIfam" id="NF006052">
    <property type="entry name" value="PRK08199.1"/>
    <property type="match status" value="1"/>
</dbReference>
<protein>
    <submittedName>
        <fullName evidence="8">Acetolactate synthase large subunit</fullName>
    </submittedName>
</protein>
<feature type="domain" description="Thiamine pyrophosphate enzyme central" evidence="4">
    <location>
        <begin position="210"/>
        <end position="344"/>
    </location>
</feature>
<evidence type="ECO:0000259" key="4">
    <source>
        <dbReference type="Pfam" id="PF00205"/>
    </source>
</evidence>
<reference evidence="8" key="2">
    <citation type="journal article" date="2018" name="Sci. Rep.">
        <title>Lignite coal burning seam in the remote Altai Mountains harbors a hydrogen-driven thermophilic microbial community.</title>
        <authorList>
            <person name="Kadnikov V.V."/>
            <person name="Mardanov A.V."/>
            <person name="Ivasenko D.A."/>
            <person name="Beletsky A.V."/>
            <person name="Karnachuk O.V."/>
            <person name="Ravin N.V."/>
        </authorList>
    </citation>
    <scope>NUCLEOTIDE SEQUENCE</scope>
    <source>
        <strain evidence="8">AL32</strain>
    </source>
</reference>
<dbReference type="Pfam" id="PF02775">
    <property type="entry name" value="TPP_enzyme_C"/>
    <property type="match status" value="1"/>
</dbReference>
<dbReference type="GO" id="GO:0009097">
    <property type="term" value="P:isoleucine biosynthetic process"/>
    <property type="evidence" value="ECO:0007669"/>
    <property type="project" value="TreeGrafter"/>
</dbReference>
<evidence type="ECO:0000256" key="2">
    <source>
        <dbReference type="ARBA" id="ARBA00023052"/>
    </source>
</evidence>
<dbReference type="InterPro" id="IPR011766">
    <property type="entry name" value="TPP_enzyme_TPP-bd"/>
</dbReference>
<dbReference type="InterPro" id="IPR029035">
    <property type="entry name" value="DHS-like_NAD/FAD-binding_dom"/>
</dbReference>
<dbReference type="InterPro" id="IPR000399">
    <property type="entry name" value="TPP-bd_CS"/>
</dbReference>
<name>A0A2R6Y4C7_9BACL</name>
<proteinExistence type="inferred from homology"/>
<evidence type="ECO:0000256" key="1">
    <source>
        <dbReference type="ARBA" id="ARBA00007812"/>
    </source>
</evidence>
<dbReference type="EMBL" id="PEBX01000005">
    <property type="protein sequence ID" value="PTQ57539.1"/>
    <property type="molecule type" value="Genomic_DNA"/>
</dbReference>
<dbReference type="PANTHER" id="PTHR18968">
    <property type="entry name" value="THIAMINE PYROPHOSPHATE ENZYMES"/>
    <property type="match status" value="1"/>
</dbReference>
<dbReference type="PANTHER" id="PTHR18968:SF120">
    <property type="entry name" value="ACETOLACTATE SYNTHASE LARGE SUBUNIT"/>
    <property type="match status" value="1"/>
</dbReference>
<dbReference type="Pfam" id="PF00205">
    <property type="entry name" value="TPP_enzyme_M"/>
    <property type="match status" value="1"/>
</dbReference>
<gene>
    <name evidence="7" type="ORF">BSOLF_0100</name>
    <name evidence="8" type="ORF">BSOLF_1243</name>
</gene>
<evidence type="ECO:0000313" key="9">
    <source>
        <dbReference type="Proteomes" id="UP000244338"/>
    </source>
</evidence>
<dbReference type="InterPro" id="IPR029061">
    <property type="entry name" value="THDP-binding"/>
</dbReference>
<dbReference type="GO" id="GO:0005948">
    <property type="term" value="C:acetolactate synthase complex"/>
    <property type="evidence" value="ECO:0007669"/>
    <property type="project" value="TreeGrafter"/>
</dbReference>
<evidence type="ECO:0000313" key="7">
    <source>
        <dbReference type="EMBL" id="PTQ56548.1"/>
    </source>
</evidence>
<dbReference type="PROSITE" id="PS00187">
    <property type="entry name" value="TPP_ENZYMES"/>
    <property type="match status" value="1"/>
</dbReference>
<dbReference type="InterPro" id="IPR012001">
    <property type="entry name" value="Thiamin_PyroP_enz_TPP-bd_dom"/>
</dbReference>
<dbReference type="Gene3D" id="3.40.50.970">
    <property type="match status" value="2"/>
</dbReference>
<dbReference type="EMBL" id="PEBX01000025">
    <property type="protein sequence ID" value="PTQ56548.1"/>
    <property type="molecule type" value="Genomic_DNA"/>
</dbReference>
<comment type="similarity">
    <text evidence="1 3">Belongs to the TPP enzyme family.</text>
</comment>
<dbReference type="Pfam" id="PF02776">
    <property type="entry name" value="TPP_enzyme_N"/>
    <property type="match status" value="1"/>
</dbReference>
<reference evidence="9" key="1">
    <citation type="journal article" date="2018" name="Sci. Rep.">
        <title>Lignite coal burning seam in the remote Altai Mountains harbors a hydrogen-driven thermophilic microbial community.</title>
        <authorList>
            <person name="Kadnikov V.V."/>
            <person name="Mardanov A.V."/>
            <person name="Ivasenko D.A."/>
            <person name="Antsiferov D.V."/>
            <person name="Beletsky A.V."/>
            <person name="Karnachuk O.V."/>
            <person name="Ravin N.V."/>
        </authorList>
    </citation>
    <scope>NUCLEOTIDE SEQUENCE [LARGE SCALE GENOMIC DNA]</scope>
</reference>
<dbReference type="InterPro" id="IPR045229">
    <property type="entry name" value="TPP_enz"/>
</dbReference>
<accession>A0A2R6Y4C7</accession>
<dbReference type="Proteomes" id="UP000244338">
    <property type="component" value="Unassembled WGS sequence"/>
</dbReference>
<dbReference type="GO" id="GO:0030976">
    <property type="term" value="F:thiamine pyrophosphate binding"/>
    <property type="evidence" value="ECO:0007669"/>
    <property type="project" value="InterPro"/>
</dbReference>
<dbReference type="CDD" id="cd00568">
    <property type="entry name" value="TPP_enzymes"/>
    <property type="match status" value="1"/>
</dbReference>
<comment type="caution">
    <text evidence="8">The sequence shown here is derived from an EMBL/GenBank/DDBJ whole genome shotgun (WGS) entry which is preliminary data.</text>
</comment>
<dbReference type="SUPFAM" id="SSF52518">
    <property type="entry name" value="Thiamin diphosphate-binding fold (THDP-binding)"/>
    <property type="match status" value="2"/>
</dbReference>
<feature type="domain" description="Thiamine pyrophosphate enzyme N-terminal TPP-binding" evidence="6">
    <location>
        <begin position="3"/>
        <end position="118"/>
    </location>
</feature>
<feature type="domain" description="Thiamine pyrophosphate enzyme TPP-binding" evidence="5">
    <location>
        <begin position="403"/>
        <end position="554"/>
    </location>
</feature>
<organism evidence="8 9">
    <name type="scientific">Candidatus Carbonibacillus altaicus</name>
    <dbReference type="NCBI Taxonomy" id="2163959"/>
    <lineage>
        <taxon>Bacteria</taxon>
        <taxon>Bacillati</taxon>
        <taxon>Bacillota</taxon>
        <taxon>Bacilli</taxon>
        <taxon>Bacillales</taxon>
        <taxon>Candidatus Carbonibacillus</taxon>
    </lineage>
</organism>
<dbReference type="GO" id="GO:0050660">
    <property type="term" value="F:flavin adenine dinucleotide binding"/>
    <property type="evidence" value="ECO:0007669"/>
    <property type="project" value="TreeGrafter"/>
</dbReference>
<dbReference type="GO" id="GO:0009099">
    <property type="term" value="P:L-valine biosynthetic process"/>
    <property type="evidence" value="ECO:0007669"/>
    <property type="project" value="TreeGrafter"/>
</dbReference>
<dbReference type="Gene3D" id="3.40.50.1220">
    <property type="entry name" value="TPP-binding domain"/>
    <property type="match status" value="1"/>
</dbReference>
<dbReference type="SUPFAM" id="SSF52467">
    <property type="entry name" value="DHS-like NAD/FAD-binding domain"/>
    <property type="match status" value="1"/>
</dbReference>
<dbReference type="AlphaFoldDB" id="A0A2R6Y4C7"/>
<dbReference type="GO" id="GO:0000287">
    <property type="term" value="F:magnesium ion binding"/>
    <property type="evidence" value="ECO:0007669"/>
    <property type="project" value="InterPro"/>
</dbReference>
<dbReference type="FunFam" id="3.40.50.970:FF:000007">
    <property type="entry name" value="Acetolactate synthase"/>
    <property type="match status" value="1"/>
</dbReference>
<evidence type="ECO:0000259" key="6">
    <source>
        <dbReference type="Pfam" id="PF02776"/>
    </source>
</evidence>
<dbReference type="CDD" id="cd07035">
    <property type="entry name" value="TPP_PYR_POX_like"/>
    <property type="match status" value="1"/>
</dbReference>
<sequence length="582" mass="63455">MTTAGRAMVRTLQALGIELVTTVPGESFLEVLDALYDARDMTTLTFRHESGAAFMAEGYAKMSGRPAVVMATRAVGAGNLAIGVHTARSDSTPLIVVLGQVDRKDKDREAFQEVDLLGMFRPLAKWVVEVGQGERLAWFIRRAYQEAVSGRPGPVVLIVPEDVFLDSVDMKSDDMKPDGVGMPHPMSPRTSLLSFETPIVYGGPDRMFIDAFYTLLRESRRPAVIAGGGVRLSGARELLASWASIHQIPVYAAFRRQDSFPAEHACYAGHLGLGTPSMIAEHLSEVDLWIALGTRLSEVTTQGYTLPHPHQRLIHIERDPAVLARYPEAALSGAFDLKTFLEAITDSTFTPDASAIRVRERWCSTVKEAYLKSLQYPPKPSVYASIMQTISENLPENAVIANDAGNFAGWIHRYLPFTVHRRQIAPTSGAMGYGLPAALGAKWADPARPVIVFAGDGGLMMTVQEIATAVRYHLNVLVVVFNNALYGTIRQHQAHAYPGRVMATELSTVNFAAMAESMGALGRRVERPDAFAEAWAFGLERARGTQGLPVVLDVIVPPDEISVGRWLEELEGGKENGTTLSG</sequence>
<keyword evidence="2 3" id="KW-0786">Thiamine pyrophosphate</keyword>
<evidence type="ECO:0000256" key="3">
    <source>
        <dbReference type="RuleBase" id="RU362132"/>
    </source>
</evidence>
<dbReference type="GO" id="GO:0003984">
    <property type="term" value="F:acetolactate synthase activity"/>
    <property type="evidence" value="ECO:0007669"/>
    <property type="project" value="TreeGrafter"/>
</dbReference>
<evidence type="ECO:0000259" key="5">
    <source>
        <dbReference type="Pfam" id="PF02775"/>
    </source>
</evidence>
<dbReference type="InterPro" id="IPR012000">
    <property type="entry name" value="Thiamin_PyroP_enz_cen_dom"/>
</dbReference>